<dbReference type="PANTHER" id="PTHR46485:SF5">
    <property type="entry name" value="CENTER DIVIDER, ISOFORM A"/>
    <property type="match status" value="1"/>
</dbReference>
<feature type="region of interest" description="Disordered" evidence="15">
    <location>
        <begin position="1251"/>
        <end position="1283"/>
    </location>
</feature>
<feature type="compositionally biased region" description="Acidic residues" evidence="15">
    <location>
        <begin position="853"/>
        <end position="863"/>
    </location>
</feature>
<dbReference type="InterPro" id="IPR000719">
    <property type="entry name" value="Prot_kinase_dom"/>
</dbReference>
<dbReference type="RefSeq" id="XP_058982788.1">
    <property type="nucleotide sequence ID" value="XM_059126805.1"/>
</dbReference>
<feature type="binding site" evidence="14">
    <location>
        <position position="262"/>
    </location>
    <ligand>
        <name>ATP</name>
        <dbReference type="ChEBI" id="CHEBI:30616"/>
    </ligand>
</feature>
<dbReference type="GeneID" id="101891812"/>
<sequence length="1437" mass="152206">MNLNQHSGPGPPSIATSAITSSFSPSSSSSSSNLKPKQMQSMKKTIQVSNPPKVNVANSIKAATTTTASTKLTTTTNDNKLISYDQVDSAKKSTTPSFKSITTSTSNNNNNTFSSSSSNTNSGQTTVPTIMCAYVTTNMTTTSSPTQNGSSSCSGATVVAAAVENSRTQNGGDVLYNGSAITANGCSTTTTTASMSGIQPPPVSRTISSDRLVTGPSCKALRTAVSALYSVDDFVKEKIGSGFFSEVYKVTHRSTGEVMVLKMNQLRANRPNMLREVQLLNKLSHPNVLSFMGVCVQEGQLHALTEYINGGSLEQLLANKEVVLTAAAKIRLALGVACGMAYVHDAGIFHRDLTSKNVLIRNLPGGRFESVVGDFGLATKIPDKKVKTRLDYVGSPYWVSPECLKNQFYDERSDVFSFGIICCEIIARIEADPDIMPRSDSFGLDYLAFVDLCPMDTPPVFLRLAFYCCIYDPKSRPTFHDASKKLTLLLEKYEHDPNSGSATNGATSSSSSTISASSSPLSSLDMTCSPNGSDAENICQANTHKNGCTRHLSTKKLTTPSTTVTTTPCIKTAPAGQVTPRHMKEVNENGFLFPDQVNRSNSITNGSPLQLDVDDNCSTKNRVKRATKRYEAAAELLMQQHRRSLSENIIHFPLHTTPSDKARCHQMNRQRSSTHSPTPPPFGGSPSATAASAAHTQARESPPPVLTLRKVAETMCLKDALYKPIRSDHNGVKSNPFTALAQLRRVKKVLGANPKTYAAGVGDLFSSCFEMCAPFFKEMAALQQKPANGVTDENGGKTGTSTTTAASATSPNEPKSLPTSPQLSRKYSAIELKLSPTLPLPRCCTNEVDDDDCVDDSDAEQDADGGGNCADAESSSDDSAERPAPNPVARKYRANSLFTHPLFRGNGSTKTSEDQCSAIAALAAQTAAASTATVAMEDCNSSEDGCDGSALKPSKDLPISASTPSPPTPPAPTSAPMVATPASLSSCTDFDLNDIKPSDFLPTKSSLTRRDSIESGFYSCFNEESDAATTFRQFNGAGVSSLGLGCGGGSSCCFEQLKSQLMLDVGANGELSDKLASLCRCCYYSSASQNGGGHHQFLNDSSSTSSSVLLIDEPTTSSGGINTSSSAAALRSFDDLELPDATRNHRRYTCHHHLLGAGNQNDSNFAATAGLINRLALDSEIHSLMQRSPFATNQLLYCKNRTSSIYTDSSDDISSLAGSDSLLWDERSFAYPPSTRSAQIAKIVEYFERKRQVPDTLPPPRGSMSSGGAVGGNSATGGSGSTSSSSSMAAAVAASALGSSYLSYETRRYSDFKRHAAINSDYEAFCFDLDKKPSQARLMVCEGAVKSKLQIFDKLKQQQVNCAATTTNSTNNCSNASAPVSTNGGTSINSNATVTSVGTTSTLATTTSMTASTGSITPTQTPTSTTIAICSQINSAG</sequence>
<evidence type="ECO:0000256" key="5">
    <source>
        <dbReference type="ARBA" id="ARBA00022527"/>
    </source>
</evidence>
<keyword evidence="9 14" id="KW-0067">ATP-binding</keyword>
<comment type="catalytic activity">
    <reaction evidence="12">
        <text>L-threonyl-[protein] + ATP = O-phospho-L-threonyl-[protein] + ADP + H(+)</text>
        <dbReference type="Rhea" id="RHEA:46608"/>
        <dbReference type="Rhea" id="RHEA-COMP:11060"/>
        <dbReference type="Rhea" id="RHEA-COMP:11605"/>
        <dbReference type="ChEBI" id="CHEBI:15378"/>
        <dbReference type="ChEBI" id="CHEBI:30013"/>
        <dbReference type="ChEBI" id="CHEBI:30616"/>
        <dbReference type="ChEBI" id="CHEBI:61977"/>
        <dbReference type="ChEBI" id="CHEBI:456216"/>
        <dbReference type="EC" id="2.7.12.1"/>
    </reaction>
</comment>
<comment type="cofactor">
    <cofactor evidence="1">
        <name>Mn(2+)</name>
        <dbReference type="ChEBI" id="CHEBI:29035"/>
    </cofactor>
</comment>
<protein>
    <recommendedName>
        <fullName evidence="4">dual-specificity kinase</fullName>
        <ecNumber evidence="4">2.7.12.1</ecNumber>
    </recommendedName>
</protein>
<evidence type="ECO:0000256" key="11">
    <source>
        <dbReference type="ARBA" id="ARBA00049003"/>
    </source>
</evidence>
<feature type="compositionally biased region" description="Low complexity" evidence="15">
    <location>
        <begin position="13"/>
        <end position="32"/>
    </location>
</feature>
<dbReference type="PROSITE" id="PS00107">
    <property type="entry name" value="PROTEIN_KINASE_ATP"/>
    <property type="match status" value="1"/>
</dbReference>
<dbReference type="Proteomes" id="UP001652621">
    <property type="component" value="Unplaced"/>
</dbReference>
<evidence type="ECO:0000256" key="14">
    <source>
        <dbReference type="PROSITE-ProRule" id="PRU10141"/>
    </source>
</evidence>
<gene>
    <name evidence="18" type="primary">LOC101891812</name>
</gene>
<feature type="domain" description="Protein kinase" evidence="16">
    <location>
        <begin position="233"/>
        <end position="489"/>
    </location>
</feature>
<feature type="compositionally biased region" description="Pro residues" evidence="15">
    <location>
        <begin position="964"/>
        <end position="973"/>
    </location>
</feature>
<comment type="cofactor">
    <cofactor evidence="2">
        <name>Mg(2+)</name>
        <dbReference type="ChEBI" id="CHEBI:18420"/>
    </cofactor>
</comment>
<feature type="region of interest" description="Disordered" evidence="15">
    <location>
        <begin position="787"/>
        <end position="823"/>
    </location>
</feature>
<evidence type="ECO:0000256" key="7">
    <source>
        <dbReference type="ARBA" id="ARBA00022741"/>
    </source>
</evidence>
<dbReference type="PROSITE" id="PS00109">
    <property type="entry name" value="PROTEIN_KINASE_TYR"/>
    <property type="match status" value="1"/>
</dbReference>
<dbReference type="InterPro" id="IPR011009">
    <property type="entry name" value="Kinase-like_dom_sf"/>
</dbReference>
<evidence type="ECO:0000256" key="13">
    <source>
        <dbReference type="ARBA" id="ARBA00051680"/>
    </source>
</evidence>
<feature type="compositionally biased region" description="Low complexity" evidence="15">
    <location>
        <begin position="799"/>
        <end position="810"/>
    </location>
</feature>
<keyword evidence="6" id="KW-0808">Transferase</keyword>
<evidence type="ECO:0000256" key="9">
    <source>
        <dbReference type="ARBA" id="ARBA00022840"/>
    </source>
</evidence>
<feature type="region of interest" description="Disordered" evidence="15">
    <location>
        <begin position="853"/>
        <end position="893"/>
    </location>
</feature>
<dbReference type="InterPro" id="IPR001245">
    <property type="entry name" value="Ser-Thr/Tyr_kinase_cat_dom"/>
</dbReference>
<accession>A0ABM3VAI7</accession>
<evidence type="ECO:0000313" key="18">
    <source>
        <dbReference type="RefSeq" id="XP_058982788.1"/>
    </source>
</evidence>
<dbReference type="PROSITE" id="PS50011">
    <property type="entry name" value="PROTEIN_KINASE_DOM"/>
    <property type="match status" value="1"/>
</dbReference>
<evidence type="ECO:0000256" key="15">
    <source>
        <dbReference type="SAM" id="MobiDB-lite"/>
    </source>
</evidence>
<feature type="region of interest" description="Disordered" evidence="15">
    <location>
        <begin position="938"/>
        <end position="978"/>
    </location>
</feature>
<dbReference type="InterPro" id="IPR017441">
    <property type="entry name" value="Protein_kinase_ATP_BS"/>
</dbReference>
<evidence type="ECO:0000256" key="3">
    <source>
        <dbReference type="ARBA" id="ARBA00005843"/>
    </source>
</evidence>
<comment type="similarity">
    <text evidence="3">Belongs to the protein kinase superfamily. TKL Ser/Thr protein kinase family.</text>
</comment>
<keyword evidence="7 14" id="KW-0547">Nucleotide-binding</keyword>
<feature type="compositionally biased region" description="Polar residues" evidence="15">
    <location>
        <begin position="33"/>
        <end position="53"/>
    </location>
</feature>
<dbReference type="EC" id="2.7.12.1" evidence="4"/>
<feature type="region of interest" description="Disordered" evidence="15">
    <location>
        <begin position="1"/>
        <end position="53"/>
    </location>
</feature>
<comment type="catalytic activity">
    <reaction evidence="13">
        <text>L-tyrosyl-[protein] + ATP = O-phospho-L-tyrosyl-[protein] + ADP + H(+)</text>
        <dbReference type="Rhea" id="RHEA:10596"/>
        <dbReference type="Rhea" id="RHEA-COMP:10136"/>
        <dbReference type="Rhea" id="RHEA-COMP:20101"/>
        <dbReference type="ChEBI" id="CHEBI:15378"/>
        <dbReference type="ChEBI" id="CHEBI:30616"/>
        <dbReference type="ChEBI" id="CHEBI:46858"/>
        <dbReference type="ChEBI" id="CHEBI:61978"/>
        <dbReference type="ChEBI" id="CHEBI:456216"/>
        <dbReference type="EC" id="2.7.12.1"/>
    </reaction>
</comment>
<evidence type="ECO:0000256" key="2">
    <source>
        <dbReference type="ARBA" id="ARBA00001946"/>
    </source>
</evidence>
<evidence type="ECO:0000256" key="1">
    <source>
        <dbReference type="ARBA" id="ARBA00001936"/>
    </source>
</evidence>
<keyword evidence="8 18" id="KW-0418">Kinase</keyword>
<evidence type="ECO:0000256" key="10">
    <source>
        <dbReference type="ARBA" id="ARBA00023211"/>
    </source>
</evidence>
<feature type="compositionally biased region" description="Low complexity" evidence="15">
    <location>
        <begin position="498"/>
        <end position="524"/>
    </location>
</feature>
<evidence type="ECO:0000256" key="8">
    <source>
        <dbReference type="ARBA" id="ARBA00022777"/>
    </source>
</evidence>
<keyword evidence="5" id="KW-0723">Serine/threonine-protein kinase</keyword>
<dbReference type="GO" id="GO:0016301">
    <property type="term" value="F:kinase activity"/>
    <property type="evidence" value="ECO:0007669"/>
    <property type="project" value="UniProtKB-KW"/>
</dbReference>
<feature type="compositionally biased region" description="Low complexity" evidence="15">
    <location>
        <begin position="100"/>
        <end position="124"/>
    </location>
</feature>
<dbReference type="Gene3D" id="1.10.510.10">
    <property type="entry name" value="Transferase(Phosphotransferase) domain 1"/>
    <property type="match status" value="1"/>
</dbReference>
<feature type="region of interest" description="Disordered" evidence="15">
    <location>
        <begin position="655"/>
        <end position="705"/>
    </location>
</feature>
<keyword evidence="17" id="KW-1185">Reference proteome</keyword>
<feature type="compositionally biased region" description="Low complexity" evidence="15">
    <location>
        <begin position="684"/>
        <end position="696"/>
    </location>
</feature>
<comment type="catalytic activity">
    <reaction evidence="11">
        <text>L-seryl-[protein] + ATP = O-phospho-L-seryl-[protein] + ADP + H(+)</text>
        <dbReference type="Rhea" id="RHEA:17989"/>
        <dbReference type="Rhea" id="RHEA-COMP:9863"/>
        <dbReference type="Rhea" id="RHEA-COMP:11604"/>
        <dbReference type="ChEBI" id="CHEBI:15378"/>
        <dbReference type="ChEBI" id="CHEBI:29999"/>
        <dbReference type="ChEBI" id="CHEBI:30616"/>
        <dbReference type="ChEBI" id="CHEBI:83421"/>
        <dbReference type="ChEBI" id="CHEBI:456216"/>
        <dbReference type="EC" id="2.7.12.1"/>
    </reaction>
</comment>
<evidence type="ECO:0000256" key="12">
    <source>
        <dbReference type="ARBA" id="ARBA00049308"/>
    </source>
</evidence>
<feature type="region of interest" description="Disordered" evidence="15">
    <location>
        <begin position="497"/>
        <end position="528"/>
    </location>
</feature>
<dbReference type="InterPro" id="IPR008266">
    <property type="entry name" value="Tyr_kinase_AS"/>
</dbReference>
<dbReference type="PANTHER" id="PTHR46485">
    <property type="entry name" value="LIM DOMAIN KINASE 1"/>
    <property type="match status" value="1"/>
</dbReference>
<feature type="compositionally biased region" description="Gly residues" evidence="15">
    <location>
        <begin position="1268"/>
        <end position="1280"/>
    </location>
</feature>
<proteinExistence type="inferred from homology"/>
<evidence type="ECO:0000256" key="4">
    <source>
        <dbReference type="ARBA" id="ARBA00013203"/>
    </source>
</evidence>
<organism evidence="17 18">
    <name type="scientific">Musca domestica</name>
    <name type="common">House fly</name>
    <dbReference type="NCBI Taxonomy" id="7370"/>
    <lineage>
        <taxon>Eukaryota</taxon>
        <taxon>Metazoa</taxon>
        <taxon>Ecdysozoa</taxon>
        <taxon>Arthropoda</taxon>
        <taxon>Hexapoda</taxon>
        <taxon>Insecta</taxon>
        <taxon>Pterygota</taxon>
        <taxon>Neoptera</taxon>
        <taxon>Endopterygota</taxon>
        <taxon>Diptera</taxon>
        <taxon>Brachycera</taxon>
        <taxon>Muscomorpha</taxon>
        <taxon>Muscoidea</taxon>
        <taxon>Muscidae</taxon>
        <taxon>Musca</taxon>
    </lineage>
</organism>
<evidence type="ECO:0000313" key="17">
    <source>
        <dbReference type="Proteomes" id="UP001652621"/>
    </source>
</evidence>
<dbReference type="InterPro" id="IPR050940">
    <property type="entry name" value="Actin_reg-Ser/Thr_kinase"/>
</dbReference>
<reference evidence="18" key="1">
    <citation type="submission" date="2025-08" db="UniProtKB">
        <authorList>
            <consortium name="RefSeq"/>
        </authorList>
    </citation>
    <scope>IDENTIFICATION</scope>
    <source>
        <strain evidence="18">Aabys</strain>
        <tissue evidence="18">Whole body</tissue>
    </source>
</reference>
<evidence type="ECO:0000256" key="6">
    <source>
        <dbReference type="ARBA" id="ARBA00022679"/>
    </source>
</evidence>
<feature type="region of interest" description="Disordered" evidence="15">
    <location>
        <begin position="88"/>
        <end position="124"/>
    </location>
</feature>
<feature type="compositionally biased region" description="Polar residues" evidence="15">
    <location>
        <begin position="811"/>
        <end position="823"/>
    </location>
</feature>
<keyword evidence="10" id="KW-0464">Manganese</keyword>
<evidence type="ECO:0000259" key="16">
    <source>
        <dbReference type="PROSITE" id="PS50011"/>
    </source>
</evidence>
<dbReference type="Gene3D" id="3.30.200.20">
    <property type="entry name" value="Phosphorylase Kinase, domain 1"/>
    <property type="match status" value="1"/>
</dbReference>
<dbReference type="SUPFAM" id="SSF56112">
    <property type="entry name" value="Protein kinase-like (PK-like)"/>
    <property type="match status" value="1"/>
</dbReference>
<name>A0ABM3VAI7_MUSDO</name>
<dbReference type="Pfam" id="PF07714">
    <property type="entry name" value="PK_Tyr_Ser-Thr"/>
    <property type="match status" value="1"/>
</dbReference>